<feature type="region of interest" description="Disordered" evidence="1">
    <location>
        <begin position="570"/>
        <end position="591"/>
    </location>
</feature>
<protein>
    <recommendedName>
        <fullName evidence="4">Trafficking protein particle complex III-specific subunit 85</fullName>
    </recommendedName>
</protein>
<dbReference type="Proteomes" id="UP000774326">
    <property type="component" value="Unassembled WGS sequence"/>
</dbReference>
<sequence>MMDHNLTSNNIQFYLDSHKDISELITQYQLNPKKTSFDCRSIIVNAFSPQVTVSCSPEVDLIADNFGFPSFFQLLKPFGDKVINQFQVKDSQMASRTTQDFSLRFTRPLNDLVSVQQAQQQQHSTSSSSFSGNNNNKLGQLFSYQSLELLIDEYIQSITDRTLAEEQAGNHQLVKVLSDSVYIKFFTKLMSSSYMTSFETMNHPVSSFLVITARNTLEDAKQQLLQFRQSSIPSYMNIDDILPLMIVVHDERDTQQEKTAYQLRESIKSQLGIEVFVLGIITSLESQVAGESRKLNPPVLTSIDDELQTLHLPHADSKELPLSNIKTIYRLLKEIIQKQIIPFMERKISVWDTEVVIPRKSFSGRFFSVSKRYFGGNSSSNGKSDGSGNGNGNNYDPLTCAYPQKSNEMIIRKLADWSFMLRDYRYAYSTYELVKKDFLSDKAWPHLASAQEMAAMSLLMGATNITSKLKKDTIDPLLDDSNYTYLSRCGLKTYALRSMIIVSELFCNLKDDWMSAPSAIRWLRKAIDDNLLGRLGKCLVLERIGYVYGLYVESRAKVIINRKLLTATPHNKQTETEAEAESEETQQHLNPHKLRRNNMATIGLTRHRKSTLWKLLAAKEWDPSSRPLQVKLKLNEVEHQYKQSQFTSREGTLYAKLDRLTKDRLS</sequence>
<dbReference type="EMBL" id="JAEUBG010002289">
    <property type="protein sequence ID" value="KAH3684875.1"/>
    <property type="molecule type" value="Genomic_DNA"/>
</dbReference>
<evidence type="ECO:0008006" key="4">
    <source>
        <dbReference type="Google" id="ProtNLM"/>
    </source>
</evidence>
<name>A0A9P8TN69_WICPI</name>
<accession>A0A9P8TN69</accession>
<evidence type="ECO:0000313" key="3">
    <source>
        <dbReference type="Proteomes" id="UP000774326"/>
    </source>
</evidence>
<dbReference type="Pfam" id="PF12739">
    <property type="entry name" value="TRAPPC-Trs85"/>
    <property type="match status" value="1"/>
</dbReference>
<dbReference type="InterPro" id="IPR024420">
    <property type="entry name" value="TRAPP_III_complex_Trs85"/>
</dbReference>
<reference evidence="2" key="1">
    <citation type="journal article" date="2021" name="Open Biol.">
        <title>Shared evolutionary footprints suggest mitochondrial oxidative damage underlies multiple complex I losses in fungi.</title>
        <authorList>
            <person name="Schikora-Tamarit M.A."/>
            <person name="Marcet-Houben M."/>
            <person name="Nosek J."/>
            <person name="Gabaldon T."/>
        </authorList>
    </citation>
    <scope>NUCLEOTIDE SEQUENCE</scope>
    <source>
        <strain evidence="2">CBS2887</strain>
    </source>
</reference>
<dbReference type="AlphaFoldDB" id="A0A9P8TN69"/>
<comment type="caution">
    <text evidence="2">The sequence shown here is derived from an EMBL/GenBank/DDBJ whole genome shotgun (WGS) entry which is preliminary data.</text>
</comment>
<gene>
    <name evidence="2" type="ORF">WICPIJ_004153</name>
</gene>
<organism evidence="2 3">
    <name type="scientific">Wickerhamomyces pijperi</name>
    <name type="common">Yeast</name>
    <name type="synonym">Pichia pijperi</name>
    <dbReference type="NCBI Taxonomy" id="599730"/>
    <lineage>
        <taxon>Eukaryota</taxon>
        <taxon>Fungi</taxon>
        <taxon>Dikarya</taxon>
        <taxon>Ascomycota</taxon>
        <taxon>Saccharomycotina</taxon>
        <taxon>Saccharomycetes</taxon>
        <taxon>Phaffomycetales</taxon>
        <taxon>Wickerhamomycetaceae</taxon>
        <taxon>Wickerhamomyces</taxon>
    </lineage>
</organism>
<proteinExistence type="predicted"/>
<reference evidence="2" key="2">
    <citation type="submission" date="2021-01" db="EMBL/GenBank/DDBJ databases">
        <authorList>
            <person name="Schikora-Tamarit M.A."/>
        </authorList>
    </citation>
    <scope>NUCLEOTIDE SEQUENCE</scope>
    <source>
        <strain evidence="2">CBS2887</strain>
    </source>
</reference>
<keyword evidence="3" id="KW-1185">Reference proteome</keyword>
<dbReference type="GO" id="GO:1990072">
    <property type="term" value="C:TRAPPIII protein complex"/>
    <property type="evidence" value="ECO:0007669"/>
    <property type="project" value="TreeGrafter"/>
</dbReference>
<dbReference type="OrthoDB" id="203724at2759"/>
<dbReference type="PANTHER" id="PTHR12975:SF6">
    <property type="entry name" value="TRAFFICKING PROTEIN PARTICLE COMPLEX SUBUNIT 8"/>
    <property type="match status" value="1"/>
</dbReference>
<evidence type="ECO:0000256" key="1">
    <source>
        <dbReference type="SAM" id="MobiDB-lite"/>
    </source>
</evidence>
<dbReference type="PANTHER" id="PTHR12975">
    <property type="entry name" value="TRANSPORT PROTEIN TRAPP"/>
    <property type="match status" value="1"/>
</dbReference>
<evidence type="ECO:0000313" key="2">
    <source>
        <dbReference type="EMBL" id="KAH3684875.1"/>
    </source>
</evidence>